<evidence type="ECO:0000256" key="3">
    <source>
        <dbReference type="ARBA" id="ARBA00022771"/>
    </source>
</evidence>
<feature type="domain" description="B30.2/SPRY" evidence="9">
    <location>
        <begin position="240"/>
        <end position="443"/>
    </location>
</feature>
<dbReference type="InterPro" id="IPR017907">
    <property type="entry name" value="Znf_RING_CS"/>
</dbReference>
<dbReference type="SMART" id="SM00336">
    <property type="entry name" value="BBOX"/>
    <property type="match status" value="1"/>
</dbReference>
<dbReference type="InterPro" id="IPR000315">
    <property type="entry name" value="Znf_B-box"/>
</dbReference>
<dbReference type="SUPFAM" id="SSF57845">
    <property type="entry name" value="B-box zinc-binding domain"/>
    <property type="match status" value="1"/>
</dbReference>
<dbReference type="Gene3D" id="3.30.40.10">
    <property type="entry name" value="Zinc/RING finger domain, C3HC4 (zinc finger)"/>
    <property type="match status" value="1"/>
</dbReference>
<dbReference type="InterPro" id="IPR001870">
    <property type="entry name" value="B30.2/SPRY"/>
</dbReference>
<proteinExistence type="inferred from homology"/>
<evidence type="ECO:0000313" key="10">
    <source>
        <dbReference type="Ensembl" id="ENSGAGP00000004712.1"/>
    </source>
</evidence>
<evidence type="ECO:0000256" key="6">
    <source>
        <dbReference type="SAM" id="Coils"/>
    </source>
</evidence>
<dbReference type="GO" id="GO:0008270">
    <property type="term" value="F:zinc ion binding"/>
    <property type="evidence" value="ECO:0007669"/>
    <property type="project" value="UniProtKB-KW"/>
</dbReference>
<dbReference type="InterPro" id="IPR013083">
    <property type="entry name" value="Znf_RING/FYVE/PHD"/>
</dbReference>
<dbReference type="Pfam" id="PF00643">
    <property type="entry name" value="zf-B_box"/>
    <property type="match status" value="1"/>
</dbReference>
<feature type="coiled-coil region" evidence="6">
    <location>
        <begin position="211"/>
        <end position="260"/>
    </location>
</feature>
<name>A0A452GS56_9SAUR</name>
<dbReference type="Pfam" id="PF00622">
    <property type="entry name" value="SPRY"/>
    <property type="match status" value="1"/>
</dbReference>
<keyword evidence="3 5" id="KW-0863">Zinc-finger</keyword>
<keyword evidence="11" id="KW-1185">Reference proteome</keyword>
<dbReference type="InterPro" id="IPR003879">
    <property type="entry name" value="Butyrophylin_SPRY"/>
</dbReference>
<dbReference type="SMART" id="SM00184">
    <property type="entry name" value="RING"/>
    <property type="match status" value="1"/>
</dbReference>
<dbReference type="InterPro" id="IPR043136">
    <property type="entry name" value="B30.2/SPRY_sf"/>
</dbReference>
<dbReference type="STRING" id="38772.ENSGAGP00000004712"/>
<feature type="domain" description="B box-type" evidence="8">
    <location>
        <begin position="90"/>
        <end position="131"/>
    </location>
</feature>
<reference evidence="10" key="3">
    <citation type="submission" date="2025-09" db="UniProtKB">
        <authorList>
            <consortium name="Ensembl"/>
        </authorList>
    </citation>
    <scope>IDENTIFICATION</scope>
</reference>
<dbReference type="SMART" id="SM00449">
    <property type="entry name" value="SPRY"/>
    <property type="match status" value="1"/>
</dbReference>
<dbReference type="PROSITE" id="PS50188">
    <property type="entry name" value="B302_SPRY"/>
    <property type="match status" value="1"/>
</dbReference>
<dbReference type="Gene3D" id="3.30.160.60">
    <property type="entry name" value="Classic Zinc Finger"/>
    <property type="match status" value="1"/>
</dbReference>
<dbReference type="PROSITE" id="PS50089">
    <property type="entry name" value="ZF_RING_2"/>
    <property type="match status" value="1"/>
</dbReference>
<reference evidence="11" key="1">
    <citation type="journal article" date="2017" name="PLoS ONE">
        <title>The Agassiz's desert tortoise genome provides a resource for the conservation of a threatened species.</title>
        <authorList>
            <person name="Tollis M."/>
            <person name="DeNardo D.F."/>
            <person name="Cornelius J.A."/>
            <person name="Dolby G.A."/>
            <person name="Edwards T."/>
            <person name="Henen B.T."/>
            <person name="Karl A.E."/>
            <person name="Murphy R.W."/>
            <person name="Kusumi K."/>
        </authorList>
    </citation>
    <scope>NUCLEOTIDE SEQUENCE [LARGE SCALE GENOMIC DNA]</scope>
</reference>
<evidence type="ECO:0000256" key="2">
    <source>
        <dbReference type="ARBA" id="ARBA00022723"/>
    </source>
</evidence>
<evidence type="ECO:0000259" key="7">
    <source>
        <dbReference type="PROSITE" id="PS50089"/>
    </source>
</evidence>
<evidence type="ECO:0000259" key="8">
    <source>
        <dbReference type="PROSITE" id="PS50119"/>
    </source>
</evidence>
<dbReference type="AlphaFoldDB" id="A0A452GS56"/>
<dbReference type="PANTHER" id="PTHR24103">
    <property type="entry name" value="E3 UBIQUITIN-PROTEIN LIGASE TRIM"/>
    <property type="match status" value="1"/>
</dbReference>
<accession>A0A452GS56</accession>
<feature type="domain" description="RING-type" evidence="7">
    <location>
        <begin position="15"/>
        <end position="57"/>
    </location>
</feature>
<comment type="similarity">
    <text evidence="1">Belongs to the TRIM/RBCC family.</text>
</comment>
<reference evidence="10" key="2">
    <citation type="submission" date="2025-08" db="UniProtKB">
        <authorList>
            <consortium name="Ensembl"/>
        </authorList>
    </citation>
    <scope>IDENTIFICATION</scope>
</reference>
<keyword evidence="2" id="KW-0479">Metal-binding</keyword>
<evidence type="ECO:0000256" key="1">
    <source>
        <dbReference type="ARBA" id="ARBA00008518"/>
    </source>
</evidence>
<dbReference type="PRINTS" id="PR01407">
    <property type="entry name" value="BUTYPHLNCDUF"/>
</dbReference>
<dbReference type="PROSITE" id="PS50119">
    <property type="entry name" value="ZF_BBOX"/>
    <property type="match status" value="1"/>
</dbReference>
<dbReference type="InterPro" id="IPR003877">
    <property type="entry name" value="SPRY_dom"/>
</dbReference>
<dbReference type="InterPro" id="IPR018957">
    <property type="entry name" value="Znf_C3HC4_RING-type"/>
</dbReference>
<evidence type="ECO:0000256" key="5">
    <source>
        <dbReference type="PROSITE-ProRule" id="PRU00024"/>
    </source>
</evidence>
<dbReference type="Proteomes" id="UP000291020">
    <property type="component" value="Unassembled WGS sequence"/>
</dbReference>
<dbReference type="Gene3D" id="2.60.120.920">
    <property type="match status" value="1"/>
</dbReference>
<dbReference type="PROSITE" id="PS00518">
    <property type="entry name" value="ZF_RING_1"/>
    <property type="match status" value="1"/>
</dbReference>
<dbReference type="InterPro" id="IPR050143">
    <property type="entry name" value="TRIM/RBCC"/>
</dbReference>
<dbReference type="Pfam" id="PF00097">
    <property type="entry name" value="zf-C3HC4"/>
    <property type="match status" value="1"/>
</dbReference>
<sequence length="443" mass="50637">MDAREALHRPRLVVCSSCQGPYKIPVTFKGCKHKFCRFCVITFKGESGTATSCPLCHKAPRHGEDKLQGQPGSGADETEKISLEVDKEAEVERVCWEHQVVLDLFCTEDQTPICMSCRDSQVHRAHAVVPIEEAAQEYKIGCHASFSASPCKLYSWQHQLMHHVGKRERRLLAERDLVSLMGGRGLEQGSCFRAKTHYQRMCIEIEFEKLHEFLNKEEEQLLRKLRKEEKETLKKLHGNIIKLSEQCSSLQKLIMEIEEKCQQPAAALLKVRNSPTSSIHAELTDMAHPNLILSEDRRSMTHGGTRFTSGKCYWEVEVGDKVEWDVGVCRESVGRKGQVILSPSNGFWRLWLRNGDNVRPSQVGIFLDYKAGEISLYNVTDRTHLYSYSGAFYGVLRPFFMGTVWLNPNCALKNFKYCFLKVQACSALKLKFYHLNLLKYPTI</sequence>
<keyword evidence="4" id="KW-0862">Zinc</keyword>
<dbReference type="SUPFAM" id="SSF49899">
    <property type="entry name" value="Concanavalin A-like lectins/glucanases"/>
    <property type="match status" value="1"/>
</dbReference>
<dbReference type="SUPFAM" id="SSF57850">
    <property type="entry name" value="RING/U-box"/>
    <property type="match status" value="1"/>
</dbReference>
<evidence type="ECO:0000313" key="11">
    <source>
        <dbReference type="Proteomes" id="UP000291020"/>
    </source>
</evidence>
<dbReference type="Ensembl" id="ENSGAGT00000005519.1">
    <property type="protein sequence ID" value="ENSGAGP00000004712.1"/>
    <property type="gene ID" value="ENSGAGG00000003875.1"/>
</dbReference>
<evidence type="ECO:0000256" key="4">
    <source>
        <dbReference type="ARBA" id="ARBA00022833"/>
    </source>
</evidence>
<evidence type="ECO:0000259" key="9">
    <source>
        <dbReference type="PROSITE" id="PS50188"/>
    </source>
</evidence>
<keyword evidence="6" id="KW-0175">Coiled coil</keyword>
<protein>
    <submittedName>
        <fullName evidence="10">Uncharacterized protein</fullName>
    </submittedName>
</protein>
<dbReference type="InterPro" id="IPR001841">
    <property type="entry name" value="Znf_RING"/>
</dbReference>
<organism evidence="10 11">
    <name type="scientific">Gopherus agassizii</name>
    <name type="common">Agassiz's desert tortoise</name>
    <dbReference type="NCBI Taxonomy" id="38772"/>
    <lineage>
        <taxon>Eukaryota</taxon>
        <taxon>Metazoa</taxon>
        <taxon>Chordata</taxon>
        <taxon>Craniata</taxon>
        <taxon>Vertebrata</taxon>
        <taxon>Euteleostomi</taxon>
        <taxon>Archelosauria</taxon>
        <taxon>Testudinata</taxon>
        <taxon>Testudines</taxon>
        <taxon>Cryptodira</taxon>
        <taxon>Durocryptodira</taxon>
        <taxon>Testudinoidea</taxon>
        <taxon>Testudinidae</taxon>
        <taxon>Gopherus</taxon>
    </lineage>
</organism>
<dbReference type="InterPro" id="IPR013320">
    <property type="entry name" value="ConA-like_dom_sf"/>
</dbReference>